<dbReference type="PANTHER" id="PTHR28147:SF1">
    <property type="entry name" value="N-GLYCOSYLATION PROTEIN EOS1"/>
    <property type="match status" value="1"/>
</dbReference>
<dbReference type="PRINTS" id="PR02070">
    <property type="entry name" value="NGLYCOSEOS1"/>
</dbReference>
<evidence type="ECO:0000256" key="1">
    <source>
        <dbReference type="SAM" id="Phobius"/>
    </source>
</evidence>
<protein>
    <submittedName>
        <fullName evidence="2">N-glycosylation protein-domain-containing protein</fullName>
    </submittedName>
</protein>
<dbReference type="OrthoDB" id="2139606at2759"/>
<gene>
    <name evidence="2" type="ORF">BCR37DRAFT_259716</name>
</gene>
<dbReference type="GO" id="GO:0034599">
    <property type="term" value="P:cellular response to oxidative stress"/>
    <property type="evidence" value="ECO:0007669"/>
    <property type="project" value="InterPro"/>
</dbReference>
<dbReference type="AlphaFoldDB" id="A0A1Y2FJT2"/>
<dbReference type="RefSeq" id="XP_040726218.1">
    <property type="nucleotide sequence ID" value="XM_040866709.1"/>
</dbReference>
<dbReference type="GO" id="GO:0005789">
    <property type="term" value="C:endoplasmic reticulum membrane"/>
    <property type="evidence" value="ECO:0007669"/>
    <property type="project" value="InterPro"/>
</dbReference>
<comment type="caution">
    <text evidence="2">The sequence shown here is derived from an EMBL/GenBank/DDBJ whole genome shotgun (WGS) entry which is preliminary data.</text>
</comment>
<dbReference type="InterPro" id="IPR021100">
    <property type="entry name" value="N-glycosylation_EOS1"/>
</dbReference>
<organism evidence="2 3">
    <name type="scientific">Protomyces lactucae-debilis</name>
    <dbReference type="NCBI Taxonomy" id="2754530"/>
    <lineage>
        <taxon>Eukaryota</taxon>
        <taxon>Fungi</taxon>
        <taxon>Dikarya</taxon>
        <taxon>Ascomycota</taxon>
        <taxon>Taphrinomycotina</taxon>
        <taxon>Taphrinomycetes</taxon>
        <taxon>Taphrinales</taxon>
        <taxon>Protomycetaceae</taxon>
        <taxon>Protomyces</taxon>
    </lineage>
</organism>
<evidence type="ECO:0000313" key="2">
    <source>
        <dbReference type="EMBL" id="ORY84200.1"/>
    </source>
</evidence>
<sequence length="193" mass="21231">MSLLGNNIGQLCKNLGISLIYAIPLYAARFLSTLASLQYLTLQLLQLGILSHGVAHQQVPLWRTAATMLWASVACYLSFTFTDGLLLRWLFHYGPRATIIRLLSLNAFNYYISTTALTLPSGRPSSDLPVWILLSLVLTAAYIVQDWLTSNLAATQSDGRALNLIEIAVFCVVPVGMASFITMCLMLIYGNVL</sequence>
<reference evidence="2 3" key="1">
    <citation type="submission" date="2016-07" db="EMBL/GenBank/DDBJ databases">
        <title>Pervasive Adenine N6-methylation of Active Genes in Fungi.</title>
        <authorList>
            <consortium name="DOE Joint Genome Institute"/>
            <person name="Mondo S.J."/>
            <person name="Dannebaum R.O."/>
            <person name="Kuo R.C."/>
            <person name="Labutti K."/>
            <person name="Haridas S."/>
            <person name="Kuo A."/>
            <person name="Salamov A."/>
            <person name="Ahrendt S.R."/>
            <person name="Lipzen A."/>
            <person name="Sullivan W."/>
            <person name="Andreopoulos W.B."/>
            <person name="Clum A."/>
            <person name="Lindquist E."/>
            <person name="Daum C."/>
            <person name="Ramamoorthy G.K."/>
            <person name="Gryganskyi A."/>
            <person name="Culley D."/>
            <person name="Magnuson J.K."/>
            <person name="James T.Y."/>
            <person name="O'Malley M.A."/>
            <person name="Stajich J.E."/>
            <person name="Spatafora J.W."/>
            <person name="Visel A."/>
            <person name="Grigoriev I.V."/>
        </authorList>
    </citation>
    <scope>NUCLEOTIDE SEQUENCE [LARGE SCALE GENOMIC DNA]</scope>
    <source>
        <strain evidence="2 3">12-1054</strain>
    </source>
</reference>
<dbReference type="GeneID" id="63783308"/>
<keyword evidence="1" id="KW-0472">Membrane</keyword>
<dbReference type="Pfam" id="PF12326">
    <property type="entry name" value="EOS1"/>
    <property type="match status" value="2"/>
</dbReference>
<feature type="transmembrane region" description="Helical" evidence="1">
    <location>
        <begin position="164"/>
        <end position="189"/>
    </location>
</feature>
<keyword evidence="1" id="KW-0812">Transmembrane</keyword>
<feature type="transmembrane region" description="Helical" evidence="1">
    <location>
        <begin position="20"/>
        <end position="40"/>
    </location>
</feature>
<dbReference type="EMBL" id="MCFI01000006">
    <property type="protein sequence ID" value="ORY84200.1"/>
    <property type="molecule type" value="Genomic_DNA"/>
</dbReference>
<proteinExistence type="predicted"/>
<dbReference type="GO" id="GO:0006487">
    <property type="term" value="P:protein N-linked glycosylation"/>
    <property type="evidence" value="ECO:0007669"/>
    <property type="project" value="TreeGrafter"/>
</dbReference>
<accession>A0A1Y2FJT2</accession>
<dbReference type="PANTHER" id="PTHR28147">
    <property type="entry name" value="N-GLYCOSYLATION PROTEIN EOS1"/>
    <property type="match status" value="1"/>
</dbReference>
<dbReference type="Proteomes" id="UP000193685">
    <property type="component" value="Unassembled WGS sequence"/>
</dbReference>
<evidence type="ECO:0000313" key="3">
    <source>
        <dbReference type="Proteomes" id="UP000193685"/>
    </source>
</evidence>
<dbReference type="STRING" id="56484.A0A1Y2FJT2"/>
<keyword evidence="1" id="KW-1133">Transmembrane helix</keyword>
<feature type="transmembrane region" description="Helical" evidence="1">
    <location>
        <begin position="128"/>
        <end position="144"/>
    </location>
</feature>
<feature type="transmembrane region" description="Helical" evidence="1">
    <location>
        <begin position="99"/>
        <end position="119"/>
    </location>
</feature>
<name>A0A1Y2FJT2_PROLT</name>
<keyword evidence="3" id="KW-1185">Reference proteome</keyword>